<dbReference type="Pfam" id="PF12228">
    <property type="entry name" value="DUF3604"/>
    <property type="match status" value="1"/>
</dbReference>
<evidence type="ECO:0000256" key="3">
    <source>
        <dbReference type="SAM" id="SignalP"/>
    </source>
</evidence>
<evidence type="ECO:0000313" key="6">
    <source>
        <dbReference type="Proteomes" id="UP001432099"/>
    </source>
</evidence>
<keyword evidence="6" id="KW-1185">Reference proteome</keyword>
<keyword evidence="2" id="KW-1133">Transmembrane helix</keyword>
<evidence type="ECO:0000313" key="5">
    <source>
        <dbReference type="EMBL" id="BEH91580.1"/>
    </source>
</evidence>
<feature type="chain" id="PRO_5046964398" description="BIG2 domain-containing protein" evidence="3">
    <location>
        <begin position="33"/>
        <end position="1677"/>
    </location>
</feature>
<dbReference type="RefSeq" id="WP_338617430.1">
    <property type="nucleotide sequence ID" value="NZ_AP028127.1"/>
</dbReference>
<dbReference type="Gene3D" id="2.60.40.10">
    <property type="entry name" value="Immunoglobulins"/>
    <property type="match status" value="2"/>
</dbReference>
<reference evidence="5" key="1">
    <citation type="journal article" date="2024" name="Int. J. Syst. Evol. Microbiol.">
        <title>Turicibacter faecis sp. nov., isolated from faeces of heart failure mouse model.</title>
        <authorList>
            <person name="Imamura Y."/>
            <person name="Motooka D."/>
            <person name="Nakajima Y."/>
            <person name="Ito S."/>
            <person name="Kitakaze M."/>
            <person name="Iida T."/>
            <person name="Nakamura S."/>
        </authorList>
    </citation>
    <scope>NUCLEOTIDE SEQUENCE</scope>
    <source>
        <strain evidence="5">TC023</strain>
    </source>
</reference>
<feature type="signal peptide" evidence="3">
    <location>
        <begin position="1"/>
        <end position="32"/>
    </location>
</feature>
<keyword evidence="3" id="KW-0732">Signal</keyword>
<dbReference type="SMART" id="SM00635">
    <property type="entry name" value="BID_2"/>
    <property type="match status" value="1"/>
</dbReference>
<feature type="domain" description="BIG2" evidence="4">
    <location>
        <begin position="221"/>
        <end position="295"/>
    </location>
</feature>
<keyword evidence="2" id="KW-0812">Transmembrane</keyword>
<dbReference type="InterPro" id="IPR022028">
    <property type="entry name" value="DUF3604"/>
</dbReference>
<evidence type="ECO:0000256" key="1">
    <source>
        <dbReference type="SAM" id="MobiDB-lite"/>
    </source>
</evidence>
<accession>A0ABN6ZCZ8</accession>
<protein>
    <recommendedName>
        <fullName evidence="4">BIG2 domain-containing protein</fullName>
    </recommendedName>
</protein>
<gene>
    <name evidence="5" type="ORF">T23_16820</name>
</gene>
<dbReference type="InterPro" id="IPR013783">
    <property type="entry name" value="Ig-like_fold"/>
</dbReference>
<dbReference type="Pfam" id="PF17957">
    <property type="entry name" value="Big_7"/>
    <property type="match status" value="1"/>
</dbReference>
<dbReference type="InterPro" id="IPR029062">
    <property type="entry name" value="Class_I_gatase-like"/>
</dbReference>
<organism evidence="5 6">
    <name type="scientific">Turicibacter faecis</name>
    <dbReference type="NCBI Taxonomy" id="2963365"/>
    <lineage>
        <taxon>Bacteria</taxon>
        <taxon>Bacillati</taxon>
        <taxon>Bacillota</taxon>
        <taxon>Erysipelotrichia</taxon>
        <taxon>Erysipelotrichales</taxon>
        <taxon>Turicibacteraceae</taxon>
        <taxon>Turicibacter</taxon>
    </lineage>
</organism>
<sequence length="1677" mass="182902">MRSIVLKKLLNGTLAFSVLASGFVVPSPKAYAQVVQEAENQQQTEFLSVDFSQYPTLAEGWEAKADKKPYSGGVTSSKSLKLNKDGYYLKTPVFGLKEEATLSFSTKGYSATGEGDSVLKVKAAINGEWQELHTLTSFETSFVQTEVLVPKEATQLQIVLEKRGAFNVALDGVKLTGVGSIVEGGDQLPDAPETDKPEQGEPDQGVKPPANDETQKPEVDAYGELVVSGASSLEVGMTSTVQTTTKEGDIVSDVKYESTNPDVLTIDDSGKIQALKEGITQIGAVAIINDKKYVGQKRLEVTTATDYPITVFEEGFKEFPTLQEGWQTNLSADDKYSGGNEAGPALKLTKQGQFVETSEFRLIGNGLLKFAAKGNASQASGTTVLRVQYQSNFKDEWKNLAMFNSFSSKFESFGVRIPEDATRLRIFVEEKGKMNIAFDDMRLFAQELGEKEADTIAPVIEMIDEVTSGNLDEEVIIKANVTDNRKVGKVTLYYRVVGETEFKTIPMGLTNGVYQGIIGTQELSAQGIEYYIQATDVEGNEATTDLMTISISAEDYTKPTITSISPADQANVGKNKTPKISAKYSDRSGVDVDSVQLIVNGEDVTKAATVSETEVVYQVEQALENGTHTVQLTLADLAGNELVKEWSFKVSDVERQLFFGQLHSHTNLSDGAGTIDDAYTHAREVAGVDFLAVTDHSNSFDNDTQANIADGSMSEKWQTGLNAADKYNEDGAFTAIYAYEMTWSAGTGKYGHMNTFNTAGFETRTNSAMNLRNYYSTLKTQPQSVSQFNHPGTTFGDFADFGFYDEDIDQLITLIEVGNGDGPIRSSAHFPSYEYYTRALDKGWHVAPTNNQDNHKGLWGNANTARTVIEAEALTRDDLYEAIRERRVYSTEDENLEISYELNGATMGSILSEQDSAEVYVKVKDPDAKDTIDKIQLITDGGRVAHEITDVDQTEKEWTLSFTPDASSTYYYVKVTQNDLDIAVTAPVWIGEKENVGISKVTASSSKVLVGDEVKVDTVVYNNESTPVTNVSVEYYVNGEEKPAGSDAIATIEPSDTKTLSASFPITKKGKNVIEAKITLTVNGATREYTERLEVKAFDSSEVSHVLIDGSHENAYVADAKYPNNMKYVTELVAQEGGIVHVNDKPITTDVLAGMDVLILTDPSNNFYYTDDEVLAIKAYIEAGGHLIITSKADYGDKEGEYGNAAQGNKVLEAIGSALRFNDDQVIDEKEYSNQNYRLYFDDYNEESPYTKGIDFGKIEQGNANNQDYKFSFYSGNSVLVKDASATVDLVVRGHETTKNSDADKQGDFEALKEGEVIALAVETLENGAKIVASGVTFFSDFEMDPTRDYSNRTIMTNIINEVAPAKEAEITPIATLHTDVDGDNQPDLAGETHTIEGIITAGNTNPLNTFFDVVYVQDETGGITIHPIANTKLKLGQKVRITGIVGSYEGDTQLGEVQELTDVEIIDQSIQLVDPTNLSTADSMLEKYEGLLVRVQGTVQSIDAASGKIIVNDGSGDARVHIQGYIGGGESQEAVGKWVERINVGETISAIGLAAEDAEGKRIRVRNTDEVVVVAGDTPDQPGTPEEPEQPDQPGTPEEPEQPDQPGTPEQPEQPENPGTPEQPEKPENSGTSEQPEQPEGSRPVTGQALMGYLFVGLTLIGLGFIFMRKQRFMKK</sequence>
<dbReference type="NCBIfam" id="NF038032">
    <property type="entry name" value="CehA_McbA_metalo"/>
    <property type="match status" value="1"/>
</dbReference>
<dbReference type="Proteomes" id="UP001432099">
    <property type="component" value="Chromosome"/>
</dbReference>
<dbReference type="InterPro" id="IPR008964">
    <property type="entry name" value="Invasin/intimin_cell_adhesion"/>
</dbReference>
<proteinExistence type="predicted"/>
<feature type="transmembrane region" description="Helical" evidence="2">
    <location>
        <begin position="1651"/>
        <end position="1669"/>
    </location>
</feature>
<dbReference type="SUPFAM" id="SSF49373">
    <property type="entry name" value="Invasin/intimin cell-adhesion fragments"/>
    <property type="match status" value="1"/>
</dbReference>
<evidence type="ECO:0000256" key="2">
    <source>
        <dbReference type="SAM" id="Phobius"/>
    </source>
</evidence>
<dbReference type="InterPro" id="IPR003343">
    <property type="entry name" value="Big_2"/>
</dbReference>
<name>A0ABN6ZCZ8_9FIRM</name>
<dbReference type="Gene3D" id="3.40.50.880">
    <property type="match status" value="1"/>
</dbReference>
<feature type="region of interest" description="Disordered" evidence="1">
    <location>
        <begin position="181"/>
        <end position="217"/>
    </location>
</feature>
<keyword evidence="2" id="KW-0472">Membrane</keyword>
<dbReference type="Gene3D" id="3.20.20.140">
    <property type="entry name" value="Metal-dependent hydrolases"/>
    <property type="match status" value="1"/>
</dbReference>
<dbReference type="EMBL" id="AP028127">
    <property type="protein sequence ID" value="BEH91580.1"/>
    <property type="molecule type" value="Genomic_DNA"/>
</dbReference>
<feature type="compositionally biased region" description="Low complexity" evidence="1">
    <location>
        <begin position="1605"/>
        <end position="1623"/>
    </location>
</feature>
<dbReference type="Gene3D" id="2.60.40.1080">
    <property type="match status" value="1"/>
</dbReference>
<feature type="region of interest" description="Disordered" evidence="1">
    <location>
        <begin position="1576"/>
        <end position="1646"/>
    </location>
</feature>
<evidence type="ECO:0000259" key="4">
    <source>
        <dbReference type="SMART" id="SM00635"/>
    </source>
</evidence>
<dbReference type="SUPFAM" id="SSF52317">
    <property type="entry name" value="Class I glutamine amidotransferase-like"/>
    <property type="match status" value="1"/>
</dbReference>
<dbReference type="InterPro" id="IPR016195">
    <property type="entry name" value="Pol/histidinol_Pase-like"/>
</dbReference>
<dbReference type="SUPFAM" id="SSF89550">
    <property type="entry name" value="PHP domain-like"/>
    <property type="match status" value="1"/>
</dbReference>